<reference evidence="2 5" key="2">
    <citation type="submission" date="2020-02" db="EMBL/GenBank/DDBJ databases">
        <authorList>
            <person name="Kociolek L.K."/>
            <person name="Ozer E.A."/>
        </authorList>
    </citation>
    <scope>NUCLEOTIDE SEQUENCE [LARGE SCALE GENOMIC DNA]</scope>
    <source>
        <strain evidence="2 5">ATCC 14501</strain>
    </source>
</reference>
<evidence type="ECO:0000313" key="4">
    <source>
        <dbReference type="Proteomes" id="UP000260025"/>
    </source>
</evidence>
<feature type="transmembrane region" description="Helical" evidence="1">
    <location>
        <begin position="12"/>
        <end position="30"/>
    </location>
</feature>
<sequence length="99" mass="12135">MFIKICEYIYENIVMIFILNNGIWLCLLFDDQPEWDLDLGPRINNLSFKIEYETRCPITYIYSFIRFFYILIVVVWLLYIVFSILIYIIGLIFFFQVMM</sequence>
<keyword evidence="1" id="KW-1133">Transmembrane helix</keyword>
<evidence type="ECO:0000256" key="1">
    <source>
        <dbReference type="SAM" id="Phobius"/>
    </source>
</evidence>
<dbReference type="AlphaFoldDB" id="A0A3E2VDL1"/>
<accession>A0A3E2VDL1</accession>
<reference evidence="3 4" key="1">
    <citation type="submission" date="2018-08" db="EMBL/GenBank/DDBJ databases">
        <title>A genome reference for cultivated species of the human gut microbiota.</title>
        <authorList>
            <person name="Zou Y."/>
            <person name="Xue W."/>
            <person name="Luo G."/>
        </authorList>
    </citation>
    <scope>NUCLEOTIDE SEQUENCE [LARGE SCALE GENOMIC DNA]</scope>
    <source>
        <strain evidence="3 4">OF01-2LB</strain>
    </source>
</reference>
<protein>
    <submittedName>
        <fullName evidence="3">Uncharacterized protein</fullName>
    </submittedName>
</protein>
<dbReference type="Proteomes" id="UP000260025">
    <property type="component" value="Unassembled WGS sequence"/>
</dbReference>
<dbReference type="Proteomes" id="UP000503330">
    <property type="component" value="Chromosome"/>
</dbReference>
<keyword evidence="1" id="KW-0812">Transmembrane</keyword>
<organism evidence="3 4">
    <name type="scientific">Clostridium innocuum</name>
    <dbReference type="NCBI Taxonomy" id="1522"/>
    <lineage>
        <taxon>Bacteria</taxon>
        <taxon>Bacillati</taxon>
        <taxon>Bacillota</taxon>
        <taxon>Clostridia</taxon>
        <taxon>Eubacteriales</taxon>
        <taxon>Clostridiaceae</taxon>
        <taxon>Clostridium</taxon>
    </lineage>
</organism>
<dbReference type="EMBL" id="QVEV01000078">
    <property type="protein sequence ID" value="RGC08435.1"/>
    <property type="molecule type" value="Genomic_DNA"/>
</dbReference>
<evidence type="ECO:0000313" key="5">
    <source>
        <dbReference type="Proteomes" id="UP000503330"/>
    </source>
</evidence>
<gene>
    <name evidence="3" type="ORF">DXA38_22140</name>
    <name evidence="2" type="ORF">G4D54_12470</name>
</gene>
<keyword evidence="1" id="KW-0472">Membrane</keyword>
<name>A0A3E2VDL1_CLOIN</name>
<evidence type="ECO:0000313" key="3">
    <source>
        <dbReference type="EMBL" id="RGC08435.1"/>
    </source>
</evidence>
<feature type="transmembrane region" description="Helical" evidence="1">
    <location>
        <begin position="67"/>
        <end position="95"/>
    </location>
</feature>
<dbReference type="EMBL" id="CP048838">
    <property type="protein sequence ID" value="QJA03204.1"/>
    <property type="molecule type" value="Genomic_DNA"/>
</dbReference>
<evidence type="ECO:0000313" key="2">
    <source>
        <dbReference type="EMBL" id="QJA03204.1"/>
    </source>
</evidence>
<dbReference type="OrthoDB" id="9903138at2"/>
<proteinExistence type="predicted"/>